<dbReference type="InterPro" id="IPR055127">
    <property type="entry name" value="YEATS2_3HBD"/>
</dbReference>
<sequence length="926" mass="102339">MSPSKKQKIAHPDASASKTEYTIAISDVKSEIDLEIAMRLRLTETLASRIAWAESLQDAIRKGNGSVSSENFRTTALNTLSMLEDPTRFITDPDPVPPPSTTAQNFIRPPPRKPTFALNQAEFLYTRASSLSDDESDVNQLYILKCPMCGRTKFTKLQGLLNHARLRHSHEWGSHDECVRACAVLDNSIDTNLGVEVGIALPSLRTLFRNAVISKTISQTHSGEDVAPTAPVDLRDQQDAETHLNQTLGLHADTPSLAPFLGKDAIRREIKVWDSEISVEIEEETNGTHTNPQHRRWRMPFAQRSAGDTFLSRLHETSREQRNSRENIVDDSVSDTTPTANFQSIVTGQGRFHFIARIIITDRSMSLPESAKVDESKEYTHKWMISVDSPSYAHPITSILLSVKVSPSNPTISIPIPPETTTPPFVVVGLADKPFLARVELCFAGTSSSSTEKSYQKMVFEHWVDLDPLKSNTVVVGQDQVRDVELDKNTVLQPPKGGYPPIDSKLLWNISFPFDHVIKRSVQYNSAISTQPNPVPPLMSLSNGTAPVDDHKISALSKIVDRYPLVRTDKQNSNSDLPYTLASSQAEFASMILGRRKAIEWRRVRAIRDAYNDQQTSSTMMSTTEVHNWLSDNGRGPRSQLSSGVRIKEEVDDQSLSGTPSSQSMWCNICGLHASAHQNQNLASNSVSTETPEMKPMVPQPSHIPIYNENGTCRIVPKVLQLVKLPRTDVQVFAPGGKRHRNPRLKITPTDCRSLVSMTDPQLLLAILETASQLDLPSTLRAPGRPSEGIMGAPSYPLQTIGEDRSEVEHHLAPYAILAVATRSFIRQLITRGLEVANRDKVVSTAVAPKGNRSRRRQDHTPPERLLTPTHVLSGILTRGRGRGKTQDAVDAVILSCLSKLGAAAEPRSATPSCQGQQAVQVKIEE</sequence>
<feature type="domain" description="YEATS" evidence="4">
    <location>
        <begin position="348"/>
        <end position="505"/>
    </location>
</feature>
<gene>
    <name evidence="5" type="ORF">D9619_004572</name>
</gene>
<evidence type="ECO:0000256" key="3">
    <source>
        <dbReference type="SAM" id="MobiDB-lite"/>
    </source>
</evidence>
<dbReference type="AlphaFoldDB" id="A0A8H5BT16"/>
<feature type="region of interest" description="Disordered" evidence="3">
    <location>
        <begin position="92"/>
        <end position="111"/>
    </location>
</feature>
<comment type="subcellular location">
    <subcellularLocation>
        <location evidence="2">Nucleus</location>
    </subcellularLocation>
</comment>
<accession>A0A8H5BT16</accession>
<dbReference type="InterPro" id="IPR058706">
    <property type="entry name" value="zf-C2H2_AHC1-like"/>
</dbReference>
<dbReference type="Pfam" id="PF25909">
    <property type="entry name" value="zf-C2H2_AHC1"/>
    <property type="match status" value="1"/>
</dbReference>
<evidence type="ECO:0000313" key="5">
    <source>
        <dbReference type="EMBL" id="KAF5327817.1"/>
    </source>
</evidence>
<protein>
    <recommendedName>
        <fullName evidence="4">YEATS domain-containing protein</fullName>
    </recommendedName>
</protein>
<comment type="caution">
    <text evidence="5">The sequence shown here is derived from an EMBL/GenBank/DDBJ whole genome shotgun (WGS) entry which is preliminary data.</text>
</comment>
<dbReference type="OrthoDB" id="1741717at2759"/>
<dbReference type="PROSITE" id="PS51037">
    <property type="entry name" value="YEATS"/>
    <property type="match status" value="1"/>
</dbReference>
<dbReference type="Gene3D" id="2.60.40.1970">
    <property type="entry name" value="YEATS domain"/>
    <property type="match status" value="1"/>
</dbReference>
<evidence type="ECO:0000313" key="6">
    <source>
        <dbReference type="Proteomes" id="UP000567179"/>
    </source>
</evidence>
<keyword evidence="6" id="KW-1185">Reference proteome</keyword>
<dbReference type="InterPro" id="IPR055129">
    <property type="entry name" value="YEATS_dom"/>
</dbReference>
<dbReference type="Proteomes" id="UP000567179">
    <property type="component" value="Unassembled WGS sequence"/>
</dbReference>
<dbReference type="EMBL" id="JAACJJ010000014">
    <property type="protein sequence ID" value="KAF5327817.1"/>
    <property type="molecule type" value="Genomic_DNA"/>
</dbReference>
<dbReference type="InterPro" id="IPR038704">
    <property type="entry name" value="YEAST_sf"/>
</dbReference>
<feature type="region of interest" description="Disordered" evidence="3">
    <location>
        <begin position="629"/>
        <end position="660"/>
    </location>
</feature>
<evidence type="ECO:0000259" key="4">
    <source>
        <dbReference type="PROSITE" id="PS51037"/>
    </source>
</evidence>
<organism evidence="5 6">
    <name type="scientific">Psilocybe cf. subviscida</name>
    <dbReference type="NCBI Taxonomy" id="2480587"/>
    <lineage>
        <taxon>Eukaryota</taxon>
        <taxon>Fungi</taxon>
        <taxon>Dikarya</taxon>
        <taxon>Basidiomycota</taxon>
        <taxon>Agaricomycotina</taxon>
        <taxon>Agaricomycetes</taxon>
        <taxon>Agaricomycetidae</taxon>
        <taxon>Agaricales</taxon>
        <taxon>Agaricineae</taxon>
        <taxon>Strophariaceae</taxon>
        <taxon>Psilocybe</taxon>
    </lineage>
</organism>
<dbReference type="Pfam" id="PF22951">
    <property type="entry name" value="3HBD"/>
    <property type="match status" value="1"/>
</dbReference>
<reference evidence="5 6" key="1">
    <citation type="journal article" date="2020" name="ISME J.">
        <title>Uncovering the hidden diversity of litter-decomposition mechanisms in mushroom-forming fungi.</title>
        <authorList>
            <person name="Floudas D."/>
            <person name="Bentzer J."/>
            <person name="Ahren D."/>
            <person name="Johansson T."/>
            <person name="Persson P."/>
            <person name="Tunlid A."/>
        </authorList>
    </citation>
    <scope>NUCLEOTIDE SEQUENCE [LARGE SCALE GENOMIC DNA]</scope>
    <source>
        <strain evidence="5 6">CBS 101986</strain>
    </source>
</reference>
<keyword evidence="1 2" id="KW-0539">Nucleus</keyword>
<evidence type="ECO:0000256" key="2">
    <source>
        <dbReference type="PROSITE-ProRule" id="PRU00376"/>
    </source>
</evidence>
<feature type="region of interest" description="Disordered" evidence="3">
    <location>
        <begin position="845"/>
        <end position="871"/>
    </location>
</feature>
<proteinExistence type="predicted"/>
<name>A0A8H5BT16_9AGAR</name>
<evidence type="ECO:0000256" key="1">
    <source>
        <dbReference type="ARBA" id="ARBA00023242"/>
    </source>
</evidence>
<dbReference type="GO" id="GO:0005634">
    <property type="term" value="C:nucleus"/>
    <property type="evidence" value="ECO:0007669"/>
    <property type="project" value="UniProtKB-SubCell"/>
</dbReference>